<sequence>MPRTKQPKMGKKQKKLLDAANSSKDGNASTDSICGSQVFRSAKEILKAFDQDSKNVLKECDNEMVKYEKNLESKFKMWPSNNVGLKSLTIQDFLDMTDRAEKHPEYQKALQAVLDGTYVPPPTPSVVDSNKTASSALSSGISVMSSMSGSQHNRFLHPSCSSTSSVRSLYSKQGAPHMGSSHRSRSAIKTVNGGQPGSGMKRRSMSQPTGTTGSVRKAHQDVYSASQYGRTPIITPKVHPDTSSTVLRLPKTGENLYSLGGSPVLANALASSSTAPQALIPLRDGRMLAILPTERNTMDRPMDFSPETKHNLILLKQNLNFLIDDDEMKPMGKR</sequence>
<reference evidence="3" key="1">
    <citation type="submission" date="2021-05" db="EMBL/GenBank/DDBJ databases">
        <authorList>
            <person name="Alioto T."/>
            <person name="Alioto T."/>
            <person name="Gomez Garrido J."/>
        </authorList>
    </citation>
    <scope>NUCLEOTIDE SEQUENCE</scope>
</reference>
<dbReference type="EMBL" id="HBUF01573651">
    <property type="protein sequence ID" value="CAG6767520.1"/>
    <property type="molecule type" value="Transcribed_RNA"/>
</dbReference>
<feature type="region of interest" description="Disordered" evidence="1">
    <location>
        <begin position="1"/>
        <end position="32"/>
    </location>
</feature>
<dbReference type="EMBL" id="HBUF01224961">
    <property type="protein sequence ID" value="CAG6671013.1"/>
    <property type="molecule type" value="Transcribed_RNA"/>
</dbReference>
<dbReference type="EMBL" id="HBUF01573650">
    <property type="protein sequence ID" value="CAG6767519.1"/>
    <property type="molecule type" value="Transcribed_RNA"/>
</dbReference>
<feature type="region of interest" description="Disordered" evidence="1">
    <location>
        <begin position="154"/>
        <end position="219"/>
    </location>
</feature>
<evidence type="ECO:0000259" key="2">
    <source>
        <dbReference type="Pfam" id="PF10512"/>
    </source>
</evidence>
<protein>
    <recommendedName>
        <fullName evidence="2">Borealin C-terminal domain-containing protein</fullName>
    </recommendedName>
</protein>
<name>A0A8D8VRI9_9HEMI</name>
<dbReference type="EMBL" id="HBUF01075749">
    <property type="protein sequence ID" value="CAG6631057.1"/>
    <property type="molecule type" value="Transcribed_RNA"/>
</dbReference>
<feature type="compositionally biased region" description="Polar residues" evidence="1">
    <location>
        <begin position="159"/>
        <end position="171"/>
    </location>
</feature>
<dbReference type="Pfam" id="PF10512">
    <property type="entry name" value="Borealin"/>
    <property type="match status" value="1"/>
</dbReference>
<dbReference type="EMBL" id="HBUF01075748">
    <property type="protein sequence ID" value="CAG6631056.1"/>
    <property type="molecule type" value="Transcribed_RNA"/>
</dbReference>
<organism evidence="3">
    <name type="scientific">Cacopsylla melanoneura</name>
    <dbReference type="NCBI Taxonomy" id="428564"/>
    <lineage>
        <taxon>Eukaryota</taxon>
        <taxon>Metazoa</taxon>
        <taxon>Ecdysozoa</taxon>
        <taxon>Arthropoda</taxon>
        <taxon>Hexapoda</taxon>
        <taxon>Insecta</taxon>
        <taxon>Pterygota</taxon>
        <taxon>Neoptera</taxon>
        <taxon>Paraneoptera</taxon>
        <taxon>Hemiptera</taxon>
        <taxon>Sternorrhyncha</taxon>
        <taxon>Psylloidea</taxon>
        <taxon>Psyllidae</taxon>
        <taxon>Psyllinae</taxon>
        <taxon>Cacopsylla</taxon>
    </lineage>
</organism>
<feature type="domain" description="Borealin C-terminal" evidence="2">
    <location>
        <begin position="219"/>
        <end position="323"/>
    </location>
</feature>
<dbReference type="EMBL" id="HBUF01075747">
    <property type="protein sequence ID" value="CAG6631055.1"/>
    <property type="molecule type" value="Transcribed_RNA"/>
</dbReference>
<dbReference type="EMBL" id="HBUF01224962">
    <property type="protein sequence ID" value="CAG6671014.1"/>
    <property type="molecule type" value="Transcribed_RNA"/>
</dbReference>
<dbReference type="EMBL" id="HBUF01075746">
    <property type="protein sequence ID" value="CAG6631054.1"/>
    <property type="molecule type" value="Transcribed_RNA"/>
</dbReference>
<feature type="compositionally biased region" description="Basic residues" evidence="1">
    <location>
        <begin position="1"/>
        <end position="14"/>
    </location>
</feature>
<evidence type="ECO:0000256" key="1">
    <source>
        <dbReference type="SAM" id="MobiDB-lite"/>
    </source>
</evidence>
<evidence type="ECO:0000313" key="3">
    <source>
        <dbReference type="EMBL" id="CAG6631054.1"/>
    </source>
</evidence>
<accession>A0A8D8VRI9</accession>
<dbReference type="AlphaFoldDB" id="A0A8D8VRI9"/>
<dbReference type="EMBL" id="HBUF01402558">
    <property type="protein sequence ID" value="CAG6737244.1"/>
    <property type="molecule type" value="Transcribed_RNA"/>
</dbReference>
<feature type="compositionally biased region" description="Polar residues" evidence="1">
    <location>
        <begin position="205"/>
        <end position="214"/>
    </location>
</feature>
<feature type="compositionally biased region" description="Polar residues" evidence="1">
    <location>
        <begin position="20"/>
        <end position="32"/>
    </location>
</feature>
<proteinExistence type="predicted"/>
<dbReference type="InterPro" id="IPR046466">
    <property type="entry name" value="Borealin_C"/>
</dbReference>